<protein>
    <submittedName>
        <fullName evidence="1">Uncharacterized protein</fullName>
    </submittedName>
</protein>
<proteinExistence type="predicted"/>
<gene>
    <name evidence="1" type="ORF">PPROV_001039300</name>
</gene>
<dbReference type="EMBL" id="BNJQ01000035">
    <property type="protein sequence ID" value="GHP11665.1"/>
    <property type="molecule type" value="Genomic_DNA"/>
</dbReference>
<accession>A0A830HYK6</accession>
<keyword evidence="2" id="KW-1185">Reference proteome</keyword>
<evidence type="ECO:0000313" key="1">
    <source>
        <dbReference type="EMBL" id="GHP11665.1"/>
    </source>
</evidence>
<dbReference type="AlphaFoldDB" id="A0A830HYK6"/>
<dbReference type="Proteomes" id="UP000660262">
    <property type="component" value="Unassembled WGS sequence"/>
</dbReference>
<sequence>MSTRFCGVDFTWNALRSFVRAIDPWLHTDPARFFSNQLTWTLRRGACGSQMLSLTSGGLDFGTAARSSTACGFSAAATGGTTPSSTPGPGKLTAFLNDLRAACLDHVYVLAVVRDDYSLVAKEDRVEVFELKGWNAQDVVGVMTKMPVHAETSARAVHDS</sequence>
<name>A0A830HYK6_9CHLO</name>
<comment type="caution">
    <text evidence="1">The sequence shown here is derived from an EMBL/GenBank/DDBJ whole genome shotgun (WGS) entry which is preliminary data.</text>
</comment>
<reference evidence="1" key="1">
    <citation type="submission" date="2020-10" db="EMBL/GenBank/DDBJ databases">
        <title>Unveiling of a novel bifunctional photoreceptor, Dualchrome1, isolated from a cosmopolitan green alga.</title>
        <authorList>
            <person name="Suzuki S."/>
            <person name="Kawachi M."/>
        </authorList>
    </citation>
    <scope>NUCLEOTIDE SEQUENCE</scope>
    <source>
        <strain evidence="1">NIES 2893</strain>
    </source>
</reference>
<organism evidence="1 2">
    <name type="scientific">Pycnococcus provasolii</name>
    <dbReference type="NCBI Taxonomy" id="41880"/>
    <lineage>
        <taxon>Eukaryota</taxon>
        <taxon>Viridiplantae</taxon>
        <taxon>Chlorophyta</taxon>
        <taxon>Pseudoscourfieldiophyceae</taxon>
        <taxon>Pseudoscourfieldiales</taxon>
        <taxon>Pycnococcaceae</taxon>
        <taxon>Pycnococcus</taxon>
    </lineage>
</organism>
<evidence type="ECO:0000313" key="2">
    <source>
        <dbReference type="Proteomes" id="UP000660262"/>
    </source>
</evidence>